<dbReference type="AlphaFoldDB" id="A0A1N7C5L1"/>
<dbReference type="GO" id="GO:0008757">
    <property type="term" value="F:S-adenosylmethionine-dependent methyltransferase activity"/>
    <property type="evidence" value="ECO:0007669"/>
    <property type="project" value="InterPro"/>
</dbReference>
<reference evidence="2 3" key="1">
    <citation type="submission" date="2017-01" db="EMBL/GenBank/DDBJ databases">
        <authorList>
            <person name="Mah S.A."/>
            <person name="Swanson W.J."/>
            <person name="Moy G.W."/>
            <person name="Vacquier V.D."/>
        </authorList>
    </citation>
    <scope>NUCLEOTIDE SEQUENCE [LARGE SCALE GENOMIC DNA]</scope>
    <source>
        <strain evidence="2 3">DSM 45758</strain>
    </source>
</reference>
<dbReference type="PANTHER" id="PTHR43591">
    <property type="entry name" value="METHYLTRANSFERASE"/>
    <property type="match status" value="1"/>
</dbReference>
<name>A0A1N7C5L1_9ACTN</name>
<feature type="domain" description="Methyltransferase type 11" evidence="1">
    <location>
        <begin position="66"/>
        <end position="158"/>
    </location>
</feature>
<sequence>MAAPGIRWSGAGARCTIRGVLTPEIMDYYRQGGERDRLAAGAGRLEFLRTWDVLTRVLPDPPAAVLDVGGATGVYAGPLARAGYQVHVVDPVPEHVADAAERPGVTAVRGDARTLPVADRSVDAVLLLGPLYHLPVRAERVAAWREAARVVRPGGVVVGATISRFASLLDGFVWDYFSDARFRPLVERALADGVHRNTDADRTWFTSAYFHHPDEPAAEVSEAGLILRRRVAVEGPLWMIGARLPEVLADPGRTDLLLEMLRAVEDEPSLFGASSHLLTVASAPHR</sequence>
<dbReference type="PANTHER" id="PTHR43591:SF24">
    <property type="entry name" value="2-METHOXY-6-POLYPRENYL-1,4-BENZOQUINOL METHYLASE, MITOCHONDRIAL"/>
    <property type="match status" value="1"/>
</dbReference>
<dbReference type="EMBL" id="FTNF01000012">
    <property type="protein sequence ID" value="SIR58870.1"/>
    <property type="molecule type" value="Genomic_DNA"/>
</dbReference>
<dbReference type="InterPro" id="IPR013216">
    <property type="entry name" value="Methyltransf_11"/>
</dbReference>
<keyword evidence="2" id="KW-0808">Transferase</keyword>
<keyword evidence="2" id="KW-0489">Methyltransferase</keyword>
<dbReference type="SUPFAM" id="SSF53335">
    <property type="entry name" value="S-adenosyl-L-methionine-dependent methyltransferases"/>
    <property type="match status" value="1"/>
</dbReference>
<keyword evidence="2" id="KW-0830">Ubiquinone</keyword>
<dbReference type="Pfam" id="PF08241">
    <property type="entry name" value="Methyltransf_11"/>
    <property type="match status" value="1"/>
</dbReference>
<evidence type="ECO:0000259" key="1">
    <source>
        <dbReference type="Pfam" id="PF08241"/>
    </source>
</evidence>
<dbReference type="STRING" id="1198245.SAMN05444858_112137"/>
<organism evidence="2 3">
    <name type="scientific">Micromonospora avicenniae</name>
    <dbReference type="NCBI Taxonomy" id="1198245"/>
    <lineage>
        <taxon>Bacteria</taxon>
        <taxon>Bacillati</taxon>
        <taxon>Actinomycetota</taxon>
        <taxon>Actinomycetes</taxon>
        <taxon>Micromonosporales</taxon>
        <taxon>Micromonosporaceae</taxon>
        <taxon>Micromonospora</taxon>
    </lineage>
</organism>
<protein>
    <submittedName>
        <fullName evidence="2">Ubiquinone/menaquinone biosynthesis C-methylase UbiE</fullName>
    </submittedName>
</protein>
<dbReference type="CDD" id="cd02440">
    <property type="entry name" value="AdoMet_MTases"/>
    <property type="match status" value="1"/>
</dbReference>
<dbReference type="Proteomes" id="UP000186004">
    <property type="component" value="Unassembled WGS sequence"/>
</dbReference>
<evidence type="ECO:0000313" key="3">
    <source>
        <dbReference type="Proteomes" id="UP000186004"/>
    </source>
</evidence>
<accession>A0A1N7C5L1</accession>
<keyword evidence="3" id="KW-1185">Reference proteome</keyword>
<dbReference type="InterPro" id="IPR029063">
    <property type="entry name" value="SAM-dependent_MTases_sf"/>
</dbReference>
<dbReference type="Gene3D" id="3.40.50.150">
    <property type="entry name" value="Vaccinia Virus protein VP39"/>
    <property type="match status" value="1"/>
</dbReference>
<gene>
    <name evidence="2" type="ORF">SAMN05444858_112137</name>
</gene>
<evidence type="ECO:0000313" key="2">
    <source>
        <dbReference type="EMBL" id="SIR58870.1"/>
    </source>
</evidence>
<proteinExistence type="predicted"/>
<dbReference type="GO" id="GO:0032259">
    <property type="term" value="P:methylation"/>
    <property type="evidence" value="ECO:0007669"/>
    <property type="project" value="UniProtKB-KW"/>
</dbReference>